<evidence type="ECO:0000313" key="8">
    <source>
        <dbReference type="Proteomes" id="UP000006329"/>
    </source>
</evidence>
<keyword evidence="4 6" id="KW-0694">RNA-binding</keyword>
<gene>
    <name evidence="4 7" type="primary">rpsO</name>
    <name evidence="7" type="ORF">LEP1GSC179_1726</name>
</gene>
<evidence type="ECO:0000256" key="1">
    <source>
        <dbReference type="ARBA" id="ARBA00022980"/>
    </source>
</evidence>
<dbReference type="PANTHER" id="PTHR23321">
    <property type="entry name" value="RIBOSOMAL PROTEIN S15, BACTERIAL AND ORGANELLAR"/>
    <property type="match status" value="1"/>
</dbReference>
<dbReference type="AlphaFoldDB" id="A0A0E2BG15"/>
<dbReference type="Gene3D" id="6.10.250.3130">
    <property type="match status" value="1"/>
</dbReference>
<dbReference type="PANTHER" id="PTHR23321:SF26">
    <property type="entry name" value="SMALL RIBOSOMAL SUBUNIT PROTEIN US15M"/>
    <property type="match status" value="1"/>
</dbReference>
<evidence type="ECO:0000256" key="5">
    <source>
        <dbReference type="RuleBase" id="RU003919"/>
    </source>
</evidence>
<dbReference type="CDD" id="cd00353">
    <property type="entry name" value="Ribosomal_S15p_S13e"/>
    <property type="match status" value="1"/>
</dbReference>
<dbReference type="HAMAP" id="MF_01343_B">
    <property type="entry name" value="Ribosomal_uS15_B"/>
    <property type="match status" value="1"/>
</dbReference>
<keyword evidence="8" id="KW-1185">Reference proteome</keyword>
<reference evidence="7" key="1">
    <citation type="submission" date="2012-10" db="EMBL/GenBank/DDBJ databases">
        <authorList>
            <person name="Harkins D.M."/>
            <person name="Durkin A.S."/>
            <person name="Brinkac L.M."/>
            <person name="Haft D.H."/>
            <person name="Selengut J.D."/>
            <person name="Sanka R."/>
            <person name="DePew J."/>
            <person name="Purushe J."/>
            <person name="Matthias M.A."/>
            <person name="Vinetz J.M."/>
            <person name="Sutton G.G."/>
            <person name="Nierman W.C."/>
            <person name="Fouts D.E."/>
        </authorList>
    </citation>
    <scope>NUCLEOTIDE SEQUENCE [LARGE SCALE GENOMIC DNA]</scope>
    <source>
        <strain evidence="7">MOR084</strain>
    </source>
</reference>
<dbReference type="RefSeq" id="WP_002632045.1">
    <property type="nucleotide sequence ID" value="NZ_AHON02000032.1"/>
</dbReference>
<dbReference type="Gene3D" id="1.10.287.10">
    <property type="entry name" value="S15/NS1, RNA-binding"/>
    <property type="match status" value="1"/>
</dbReference>
<dbReference type="EMBL" id="AHON02000032">
    <property type="protein sequence ID" value="EKO34273.1"/>
    <property type="molecule type" value="Genomic_DNA"/>
</dbReference>
<dbReference type="InterPro" id="IPR009068">
    <property type="entry name" value="uS15_NS1_RNA-bd_sf"/>
</dbReference>
<evidence type="ECO:0000313" key="7">
    <source>
        <dbReference type="EMBL" id="EKO34273.1"/>
    </source>
</evidence>
<name>A0A0E2BG15_9LEPT</name>
<dbReference type="GeneID" id="61174752"/>
<dbReference type="PROSITE" id="PS00362">
    <property type="entry name" value="RIBOSOMAL_S15"/>
    <property type="match status" value="1"/>
</dbReference>
<dbReference type="SMR" id="A0A0E2BG15"/>
<comment type="caution">
    <text evidence="7">The sequence shown here is derived from an EMBL/GenBank/DDBJ whole genome shotgun (WGS) entry which is preliminary data.</text>
</comment>
<protein>
    <recommendedName>
        <fullName evidence="4">Small ribosomal subunit protein uS15</fullName>
    </recommendedName>
</protein>
<dbReference type="GO" id="GO:0006412">
    <property type="term" value="P:translation"/>
    <property type="evidence" value="ECO:0007669"/>
    <property type="project" value="UniProtKB-UniRule"/>
</dbReference>
<comment type="subunit">
    <text evidence="3 4">Part of the 30S ribosomal subunit. Forms a bridge to the 50S subunit in the 70S ribosome, contacting the 23S rRNA.</text>
</comment>
<proteinExistence type="inferred from homology"/>
<evidence type="ECO:0000256" key="3">
    <source>
        <dbReference type="ARBA" id="ARBA00064542"/>
    </source>
</evidence>
<dbReference type="GO" id="GO:0022627">
    <property type="term" value="C:cytosolic small ribosomal subunit"/>
    <property type="evidence" value="ECO:0007669"/>
    <property type="project" value="TreeGrafter"/>
</dbReference>
<dbReference type="Proteomes" id="UP000006329">
    <property type="component" value="Unassembled WGS sequence"/>
</dbReference>
<organism evidence="7 8">
    <name type="scientific">Leptospira santarosai str. MOR084</name>
    <dbReference type="NCBI Taxonomy" id="1049984"/>
    <lineage>
        <taxon>Bacteria</taxon>
        <taxon>Pseudomonadati</taxon>
        <taxon>Spirochaetota</taxon>
        <taxon>Spirochaetia</taxon>
        <taxon>Leptospirales</taxon>
        <taxon>Leptospiraceae</taxon>
        <taxon>Leptospira</taxon>
    </lineage>
</organism>
<dbReference type="InterPro" id="IPR005290">
    <property type="entry name" value="Ribosomal_uS15_bac-type"/>
</dbReference>
<dbReference type="GeneID" id="29739611"/>
<dbReference type="GO" id="GO:0019843">
    <property type="term" value="F:rRNA binding"/>
    <property type="evidence" value="ECO:0007669"/>
    <property type="project" value="UniProtKB-UniRule"/>
</dbReference>
<comment type="function">
    <text evidence="4 6">One of the primary rRNA binding proteins, it binds directly to 16S rRNA where it helps nucleate assembly of the platform of the 30S subunit by binding and bridging several RNA helices of the 16S rRNA.</text>
</comment>
<dbReference type="GO" id="GO:0003735">
    <property type="term" value="F:structural constituent of ribosome"/>
    <property type="evidence" value="ECO:0007669"/>
    <property type="project" value="InterPro"/>
</dbReference>
<evidence type="ECO:0000256" key="6">
    <source>
        <dbReference type="RuleBase" id="RU004524"/>
    </source>
</evidence>
<evidence type="ECO:0000256" key="2">
    <source>
        <dbReference type="ARBA" id="ARBA00023274"/>
    </source>
</evidence>
<keyword evidence="2 4" id="KW-0687">Ribonucleoprotein</keyword>
<keyword evidence="1 4" id="KW-0689">Ribosomal protein</keyword>
<dbReference type="Pfam" id="PF00312">
    <property type="entry name" value="Ribosomal_S15"/>
    <property type="match status" value="1"/>
</dbReference>
<keyword evidence="4 6" id="KW-0699">rRNA-binding</keyword>
<sequence>MIAAEQKKQIISNFARKAGDTGSTEVQIALIDARIKELNEHFKSHKKDFHSKTGLLRLVGKRKKLLDYLKRTELDRYKKLIETLGLRK</sequence>
<accession>A0A0E2BG15</accession>
<evidence type="ECO:0000256" key="4">
    <source>
        <dbReference type="HAMAP-Rule" id="MF_01343"/>
    </source>
</evidence>
<dbReference type="NCBIfam" id="TIGR00952">
    <property type="entry name" value="S15_bact"/>
    <property type="match status" value="1"/>
</dbReference>
<dbReference type="SUPFAM" id="SSF47060">
    <property type="entry name" value="S15/NS1 RNA-binding domain"/>
    <property type="match status" value="1"/>
</dbReference>
<dbReference type="FunFam" id="1.10.287.10:FF:000002">
    <property type="entry name" value="30S ribosomal protein S15"/>
    <property type="match status" value="1"/>
</dbReference>
<dbReference type="InterPro" id="IPR000589">
    <property type="entry name" value="Ribosomal_uS15"/>
</dbReference>
<comment type="function">
    <text evidence="4">Forms an intersubunit bridge (bridge B4) with the 23S rRNA of the 50S subunit in the ribosome.</text>
</comment>
<dbReference type="SMART" id="SM01387">
    <property type="entry name" value="Ribosomal_S15"/>
    <property type="match status" value="1"/>
</dbReference>
<comment type="similarity">
    <text evidence="4 5">Belongs to the universal ribosomal protein uS15 family.</text>
</comment>